<evidence type="ECO:0000259" key="10">
    <source>
        <dbReference type="Pfam" id="PF02518"/>
    </source>
</evidence>
<evidence type="ECO:0000259" key="11">
    <source>
        <dbReference type="Pfam" id="PF07730"/>
    </source>
</evidence>
<dbReference type="SUPFAM" id="SSF55874">
    <property type="entry name" value="ATPase domain of HSP90 chaperone/DNA topoisomerase II/histidine kinase"/>
    <property type="match status" value="1"/>
</dbReference>
<evidence type="ECO:0000256" key="8">
    <source>
        <dbReference type="ARBA" id="ARBA00023012"/>
    </source>
</evidence>
<evidence type="ECO:0000256" key="2">
    <source>
        <dbReference type="ARBA" id="ARBA00012438"/>
    </source>
</evidence>
<dbReference type="PANTHER" id="PTHR24421">
    <property type="entry name" value="NITRATE/NITRITE SENSOR PROTEIN NARX-RELATED"/>
    <property type="match status" value="1"/>
</dbReference>
<keyword evidence="8" id="KW-0902">Two-component regulatory system</keyword>
<dbReference type="Pfam" id="PF07730">
    <property type="entry name" value="HisKA_3"/>
    <property type="match status" value="1"/>
</dbReference>
<sequence length="406" mass="42663">MSATAPRPLLKRVPPGAWTALAWSAATAYSIIVLVRLPGEGYFPRHYNPLEMPPGNRLNLLIATVLAVAGSAWLRRRPMAALSLLLLGAVAGAMVLNSTEINFLQFLTVDVALCHIAATRPRRVSVPAAGLAIGVLVVYAAVRVLVHFVIGTSTMLTVALTVAVAWLIGDSARQNHEHAETLRAQAAAQAVTAERLRISRELHDMVAHSIGIIALQAGAARRVIETQPTAARDALGAIEGAGREALAGLRRMLGALRQAEPEAAGEGSALRPAPGLADLDRLAEATTAAGVRVELEWHGERRPLPPDIELSAYRIVQESITNVVRHAGTASCLVSIGHGPEELSIEVLDCGSGPGGPGREAAAAAGYGLVGMRERTALLHGEFRAGPRPEGGFRVAARLPLPVGVR</sequence>
<evidence type="ECO:0000256" key="6">
    <source>
        <dbReference type="ARBA" id="ARBA00022777"/>
    </source>
</evidence>
<keyword evidence="6 12" id="KW-0418">Kinase</keyword>
<comment type="catalytic activity">
    <reaction evidence="1">
        <text>ATP + protein L-histidine = ADP + protein N-phospho-L-histidine.</text>
        <dbReference type="EC" id="2.7.13.3"/>
    </reaction>
</comment>
<keyword evidence="9" id="KW-0812">Transmembrane</keyword>
<dbReference type="GO" id="GO:0016301">
    <property type="term" value="F:kinase activity"/>
    <property type="evidence" value="ECO:0007669"/>
    <property type="project" value="UniProtKB-KW"/>
</dbReference>
<keyword evidence="9" id="KW-0472">Membrane</keyword>
<keyword evidence="9" id="KW-1133">Transmembrane helix</keyword>
<dbReference type="EC" id="2.7.13.3" evidence="2"/>
<dbReference type="RefSeq" id="WP_380566299.1">
    <property type="nucleotide sequence ID" value="NZ_JBEUKS010000007.1"/>
</dbReference>
<keyword evidence="3" id="KW-0597">Phosphoprotein</keyword>
<keyword evidence="4" id="KW-0808">Transferase</keyword>
<dbReference type="CDD" id="cd16917">
    <property type="entry name" value="HATPase_UhpB-NarQ-NarX-like"/>
    <property type="match status" value="1"/>
</dbReference>
<evidence type="ECO:0000256" key="3">
    <source>
        <dbReference type="ARBA" id="ARBA00022553"/>
    </source>
</evidence>
<dbReference type="Gene3D" id="3.30.565.10">
    <property type="entry name" value="Histidine kinase-like ATPase, C-terminal domain"/>
    <property type="match status" value="1"/>
</dbReference>
<evidence type="ECO:0000256" key="9">
    <source>
        <dbReference type="SAM" id="Phobius"/>
    </source>
</evidence>
<dbReference type="Gene3D" id="1.20.5.1930">
    <property type="match status" value="1"/>
</dbReference>
<dbReference type="InterPro" id="IPR050482">
    <property type="entry name" value="Sensor_HK_TwoCompSys"/>
</dbReference>
<dbReference type="EMBL" id="JBEUKS010000007">
    <property type="protein sequence ID" value="MFC1440903.1"/>
    <property type="molecule type" value="Genomic_DNA"/>
</dbReference>
<proteinExistence type="predicted"/>
<evidence type="ECO:0000256" key="7">
    <source>
        <dbReference type="ARBA" id="ARBA00022840"/>
    </source>
</evidence>
<evidence type="ECO:0000256" key="1">
    <source>
        <dbReference type="ARBA" id="ARBA00000085"/>
    </source>
</evidence>
<dbReference type="Pfam" id="PF02518">
    <property type="entry name" value="HATPase_c"/>
    <property type="match status" value="1"/>
</dbReference>
<feature type="transmembrane region" description="Helical" evidence="9">
    <location>
        <begin position="148"/>
        <end position="168"/>
    </location>
</feature>
<comment type="caution">
    <text evidence="12">The sequence shown here is derived from an EMBL/GenBank/DDBJ whole genome shotgun (WGS) entry which is preliminary data.</text>
</comment>
<dbReference type="PANTHER" id="PTHR24421:SF10">
    <property type="entry name" value="NITRATE_NITRITE SENSOR PROTEIN NARQ"/>
    <property type="match status" value="1"/>
</dbReference>
<protein>
    <recommendedName>
        <fullName evidence="2">histidine kinase</fullName>
        <ecNumber evidence="2">2.7.13.3</ecNumber>
    </recommendedName>
</protein>
<feature type="transmembrane region" description="Helical" evidence="9">
    <location>
        <begin position="124"/>
        <end position="142"/>
    </location>
</feature>
<evidence type="ECO:0000313" key="12">
    <source>
        <dbReference type="EMBL" id="MFC1440903.1"/>
    </source>
</evidence>
<keyword evidence="13" id="KW-1185">Reference proteome</keyword>
<accession>A0ABV6XRK3</accession>
<evidence type="ECO:0000313" key="13">
    <source>
        <dbReference type="Proteomes" id="UP001592581"/>
    </source>
</evidence>
<feature type="transmembrane region" description="Helical" evidence="9">
    <location>
        <begin position="80"/>
        <end position="103"/>
    </location>
</feature>
<dbReference type="InterPro" id="IPR036890">
    <property type="entry name" value="HATPase_C_sf"/>
</dbReference>
<dbReference type="InterPro" id="IPR011712">
    <property type="entry name" value="Sig_transdc_His_kin_sub3_dim/P"/>
</dbReference>
<feature type="domain" description="Signal transduction histidine kinase subgroup 3 dimerisation and phosphoacceptor" evidence="11">
    <location>
        <begin position="194"/>
        <end position="259"/>
    </location>
</feature>
<evidence type="ECO:0000256" key="4">
    <source>
        <dbReference type="ARBA" id="ARBA00022679"/>
    </source>
</evidence>
<dbReference type="InterPro" id="IPR003594">
    <property type="entry name" value="HATPase_dom"/>
</dbReference>
<evidence type="ECO:0000256" key="5">
    <source>
        <dbReference type="ARBA" id="ARBA00022741"/>
    </source>
</evidence>
<feature type="domain" description="Histidine kinase/HSP90-like ATPase" evidence="10">
    <location>
        <begin position="310"/>
        <end position="402"/>
    </location>
</feature>
<feature type="transmembrane region" description="Helical" evidence="9">
    <location>
        <begin position="58"/>
        <end position="74"/>
    </location>
</feature>
<keyword evidence="7" id="KW-0067">ATP-binding</keyword>
<feature type="transmembrane region" description="Helical" evidence="9">
    <location>
        <begin position="20"/>
        <end position="37"/>
    </location>
</feature>
<dbReference type="Proteomes" id="UP001592581">
    <property type="component" value="Unassembled WGS sequence"/>
</dbReference>
<name>A0ABV6XRK3_9ACTN</name>
<reference evidence="12 13" key="1">
    <citation type="submission" date="2024-06" db="EMBL/GenBank/DDBJ databases">
        <authorList>
            <person name="Lee S.D."/>
        </authorList>
    </citation>
    <scope>NUCLEOTIDE SEQUENCE [LARGE SCALE GENOMIC DNA]</scope>
    <source>
        <strain evidence="12 13">N1-10</strain>
    </source>
</reference>
<keyword evidence="5" id="KW-0547">Nucleotide-binding</keyword>
<organism evidence="12 13">
    <name type="scientific">Streptacidiphilus jeojiensis</name>
    <dbReference type="NCBI Taxonomy" id="3229225"/>
    <lineage>
        <taxon>Bacteria</taxon>
        <taxon>Bacillati</taxon>
        <taxon>Actinomycetota</taxon>
        <taxon>Actinomycetes</taxon>
        <taxon>Kitasatosporales</taxon>
        <taxon>Streptomycetaceae</taxon>
        <taxon>Streptacidiphilus</taxon>
    </lineage>
</organism>
<gene>
    <name evidence="12" type="ORF">ABUW04_21820</name>
</gene>